<dbReference type="PANTHER" id="PTHR35897">
    <property type="entry name" value="METHYLTRANSFERASE AUSD"/>
    <property type="match status" value="1"/>
</dbReference>
<comment type="pathway">
    <text evidence="1">Secondary metabolite biosynthesis.</text>
</comment>
<gene>
    <name evidence="6" type="ORF">Cpir12675_005405</name>
</gene>
<name>A0ABR3YPY1_9PEZI</name>
<sequence>MDIFDMYRLIYQEDLPHDIAPMTGLLQRYSHLPSDQIESHLHSIRDKAWSSIRTPCIGRWRFLYGMPASDPCYKLAVQRLKSAFSRDCLLDLGCGMGQALRQLADDGVPISRLLGTDVHPSMIDIGFDLFLDRADEPTSVLSPLARIFSRRRLGLGSRFVVADLLDDCDSGLKLLSGHFSIIHASNFWHMFTWYQQIEIAVRLVTMLKPGTQNALIYGRHIGRKEADPVPDFHSGDNGHMNSRNSSNNDDHRLNDPYEFSLSHDNSFDEHDHHGPSPRSPSISSISSISSTSSFDSEVAPFSDTSSLASSVSFSLPSETDDKRAFLHDQKSFQLLWDIVGGRTLTRWRVEVDFQSKTMADLPGFGEDVYVVHYGVHQIR</sequence>
<keyword evidence="7" id="KW-1185">Reference proteome</keyword>
<evidence type="ECO:0000313" key="6">
    <source>
        <dbReference type="EMBL" id="KAL1890391.1"/>
    </source>
</evidence>
<evidence type="ECO:0008006" key="8">
    <source>
        <dbReference type="Google" id="ProtNLM"/>
    </source>
</evidence>
<feature type="region of interest" description="Disordered" evidence="5">
    <location>
        <begin position="227"/>
        <end position="286"/>
    </location>
</feature>
<dbReference type="InterPro" id="IPR051654">
    <property type="entry name" value="Meroterpenoid_MTases"/>
</dbReference>
<proteinExistence type="inferred from homology"/>
<dbReference type="SUPFAM" id="SSF53335">
    <property type="entry name" value="S-adenosyl-L-methionine-dependent methyltransferases"/>
    <property type="match status" value="1"/>
</dbReference>
<evidence type="ECO:0000256" key="1">
    <source>
        <dbReference type="ARBA" id="ARBA00005179"/>
    </source>
</evidence>
<keyword evidence="3" id="KW-0949">S-adenosyl-L-methionine</keyword>
<dbReference type="Gene3D" id="3.40.50.150">
    <property type="entry name" value="Vaccinia Virus protein VP39"/>
    <property type="match status" value="1"/>
</dbReference>
<protein>
    <recommendedName>
        <fullName evidence="8">Methyltransferase domain-containing protein</fullName>
    </recommendedName>
</protein>
<evidence type="ECO:0000313" key="7">
    <source>
        <dbReference type="Proteomes" id="UP001583280"/>
    </source>
</evidence>
<evidence type="ECO:0000256" key="3">
    <source>
        <dbReference type="ARBA" id="ARBA00022691"/>
    </source>
</evidence>
<dbReference type="PANTHER" id="PTHR35897:SF1">
    <property type="entry name" value="METHYLTRANSFERASE AUSD"/>
    <property type="match status" value="1"/>
</dbReference>
<dbReference type="EMBL" id="JAWDJO010000184">
    <property type="protein sequence ID" value="KAL1890391.1"/>
    <property type="molecule type" value="Genomic_DNA"/>
</dbReference>
<accession>A0ABR3YPY1</accession>
<evidence type="ECO:0000256" key="2">
    <source>
        <dbReference type="ARBA" id="ARBA00022679"/>
    </source>
</evidence>
<comment type="caution">
    <text evidence="6">The sequence shown here is derived from an EMBL/GenBank/DDBJ whole genome shotgun (WGS) entry which is preliminary data.</text>
</comment>
<evidence type="ECO:0000256" key="4">
    <source>
        <dbReference type="ARBA" id="ARBA00038314"/>
    </source>
</evidence>
<keyword evidence="2" id="KW-0808">Transferase</keyword>
<feature type="compositionally biased region" description="Basic and acidic residues" evidence="5">
    <location>
        <begin position="265"/>
        <end position="274"/>
    </location>
</feature>
<dbReference type="CDD" id="cd02440">
    <property type="entry name" value="AdoMet_MTases"/>
    <property type="match status" value="1"/>
</dbReference>
<dbReference type="InterPro" id="IPR029063">
    <property type="entry name" value="SAM-dependent_MTases_sf"/>
</dbReference>
<reference evidence="6 7" key="1">
    <citation type="journal article" date="2024" name="IMA Fungus">
        <title>IMA Genome - F19 : A genome assembly and annotation guide to empower mycologists, including annotated draft genome sequences of Ceratocystis pirilliformis, Diaporthe australafricana, Fusarium ophioides, Paecilomyces lecythidis, and Sporothrix stenoceras.</title>
        <authorList>
            <person name="Aylward J."/>
            <person name="Wilson A.M."/>
            <person name="Visagie C.M."/>
            <person name="Spraker J."/>
            <person name="Barnes I."/>
            <person name="Buitendag C."/>
            <person name="Ceriani C."/>
            <person name="Del Mar Angel L."/>
            <person name="du Plessis D."/>
            <person name="Fuchs T."/>
            <person name="Gasser K."/>
            <person name="Kramer D."/>
            <person name="Li W."/>
            <person name="Munsamy K."/>
            <person name="Piso A."/>
            <person name="Price J.L."/>
            <person name="Sonnekus B."/>
            <person name="Thomas C."/>
            <person name="van der Nest A."/>
            <person name="van Dijk A."/>
            <person name="van Heerden A."/>
            <person name="van Vuuren N."/>
            <person name="Yilmaz N."/>
            <person name="Duong T.A."/>
            <person name="van der Merwe N.A."/>
            <person name="Wingfield M.J."/>
            <person name="Wingfield B.D."/>
        </authorList>
    </citation>
    <scope>NUCLEOTIDE SEQUENCE [LARGE SCALE GENOMIC DNA]</scope>
    <source>
        <strain evidence="6 7">CMW 12675</strain>
    </source>
</reference>
<dbReference type="Proteomes" id="UP001583280">
    <property type="component" value="Unassembled WGS sequence"/>
</dbReference>
<organism evidence="6 7">
    <name type="scientific">Ceratocystis pirilliformis</name>
    <dbReference type="NCBI Taxonomy" id="259994"/>
    <lineage>
        <taxon>Eukaryota</taxon>
        <taxon>Fungi</taxon>
        <taxon>Dikarya</taxon>
        <taxon>Ascomycota</taxon>
        <taxon>Pezizomycotina</taxon>
        <taxon>Sordariomycetes</taxon>
        <taxon>Hypocreomycetidae</taxon>
        <taxon>Microascales</taxon>
        <taxon>Ceratocystidaceae</taxon>
        <taxon>Ceratocystis</taxon>
    </lineage>
</organism>
<comment type="similarity">
    <text evidence="4">Belongs to the class I-like SAM-binding methyltransferase superfamily.</text>
</comment>
<evidence type="ECO:0000256" key="5">
    <source>
        <dbReference type="SAM" id="MobiDB-lite"/>
    </source>
</evidence>